<dbReference type="AlphaFoldDB" id="A0AAV7K648"/>
<keyword evidence="5" id="KW-0479">Metal-binding</keyword>
<gene>
    <name evidence="12" type="ORF">LOD99_1605</name>
</gene>
<dbReference type="EMBL" id="JAKMXF010000166">
    <property type="protein sequence ID" value="KAI6655871.1"/>
    <property type="molecule type" value="Genomic_DNA"/>
</dbReference>
<dbReference type="GO" id="GO:0003697">
    <property type="term" value="F:single-stranded DNA binding"/>
    <property type="evidence" value="ECO:0007669"/>
    <property type="project" value="TreeGrafter"/>
</dbReference>
<comment type="subcellular location">
    <subcellularLocation>
        <location evidence="3">Nucleus</location>
        <location evidence="3">PML body</location>
    </subcellularLocation>
</comment>
<evidence type="ECO:0000256" key="10">
    <source>
        <dbReference type="ARBA" id="ARBA00023242"/>
    </source>
</evidence>
<dbReference type="Pfam" id="PF03372">
    <property type="entry name" value="Exo_endo_phos"/>
    <property type="match status" value="1"/>
</dbReference>
<dbReference type="Proteomes" id="UP001165289">
    <property type="component" value="Unassembled WGS sequence"/>
</dbReference>
<keyword evidence="7" id="KW-0378">Hydrolase</keyword>
<accession>A0AAV7K648</accession>
<keyword evidence="13" id="KW-1185">Reference proteome</keyword>
<keyword evidence="6" id="KW-0227">DNA damage</keyword>
<dbReference type="InterPro" id="IPR051547">
    <property type="entry name" value="TDP2-like"/>
</dbReference>
<dbReference type="GO" id="GO:0005737">
    <property type="term" value="C:cytoplasm"/>
    <property type="evidence" value="ECO:0007669"/>
    <property type="project" value="TreeGrafter"/>
</dbReference>
<reference evidence="12 13" key="1">
    <citation type="journal article" date="2023" name="BMC Biol.">
        <title>The compact genome of the sponge Oopsacas minuta (Hexactinellida) is lacking key metazoan core genes.</title>
        <authorList>
            <person name="Santini S."/>
            <person name="Schenkelaars Q."/>
            <person name="Jourda C."/>
            <person name="Duchesne M."/>
            <person name="Belahbib H."/>
            <person name="Rocher C."/>
            <person name="Selva M."/>
            <person name="Riesgo A."/>
            <person name="Vervoort M."/>
            <person name="Leys S.P."/>
            <person name="Kodjabachian L."/>
            <person name="Le Bivic A."/>
            <person name="Borchiellini C."/>
            <person name="Claverie J.M."/>
            <person name="Renard E."/>
        </authorList>
    </citation>
    <scope>NUCLEOTIDE SEQUENCE [LARGE SCALE GENOMIC DNA]</scope>
    <source>
        <strain evidence="12">SPO-2</strain>
    </source>
</reference>
<dbReference type="Gene3D" id="3.60.10.10">
    <property type="entry name" value="Endonuclease/exonuclease/phosphatase"/>
    <property type="match status" value="1"/>
</dbReference>
<evidence type="ECO:0000256" key="4">
    <source>
        <dbReference type="ARBA" id="ARBA00022722"/>
    </source>
</evidence>
<dbReference type="InterPro" id="IPR005135">
    <property type="entry name" value="Endo/exonuclease/phosphatase"/>
</dbReference>
<evidence type="ECO:0000256" key="6">
    <source>
        <dbReference type="ARBA" id="ARBA00022763"/>
    </source>
</evidence>
<keyword evidence="9" id="KW-0234">DNA repair</keyword>
<keyword evidence="10" id="KW-0539">Nucleus</keyword>
<evidence type="ECO:0000256" key="3">
    <source>
        <dbReference type="ARBA" id="ARBA00004322"/>
    </source>
</evidence>
<evidence type="ECO:0000256" key="7">
    <source>
        <dbReference type="ARBA" id="ARBA00022801"/>
    </source>
</evidence>
<dbReference type="PANTHER" id="PTHR15822:SF4">
    <property type="entry name" value="TYROSYL-DNA PHOSPHODIESTERASE 2"/>
    <property type="match status" value="1"/>
</dbReference>
<dbReference type="GO" id="GO:0070260">
    <property type="term" value="F:5'-tyrosyl-DNA phosphodiesterase activity"/>
    <property type="evidence" value="ECO:0007669"/>
    <property type="project" value="TreeGrafter"/>
</dbReference>
<sequence length="283" mass="31927">MACSIQDTNIEVEQSVTSKSSSDDSQLQNFTLLSWNIDGLDGKDLQERSLAVIQLINTHKPDIVFLQEVVPQSHLLIAKRCIAYKCIFCRYTSTYYNAILLLKDRVKVAGEHGTIPFQGSIMGRHYIFCDVSICSNQPIRVITTHLESTKDIGPTLIRRDQLGLMSNLISKLNIPCIFGGDLNLRDEDVKEAGLSPAIQDVWEYMGSEKEHEYTWDTSVNNNLGVHFKAKLRFDRLLFSHPDGLAVGMQVLPMKFELVGKEKLPCGRFPSDHWGICAGFMLIF</sequence>
<evidence type="ECO:0000256" key="9">
    <source>
        <dbReference type="ARBA" id="ARBA00023204"/>
    </source>
</evidence>
<feature type="domain" description="Endonuclease/exonuclease/phosphatase" evidence="11">
    <location>
        <begin position="33"/>
        <end position="272"/>
    </location>
</feature>
<name>A0AAV7K648_9METZ</name>
<dbReference type="GO" id="GO:0006302">
    <property type="term" value="P:double-strand break repair"/>
    <property type="evidence" value="ECO:0007669"/>
    <property type="project" value="TreeGrafter"/>
</dbReference>
<evidence type="ECO:0000256" key="2">
    <source>
        <dbReference type="ARBA" id="ARBA00001946"/>
    </source>
</evidence>
<protein>
    <submittedName>
        <fullName evidence="12">Tyrosyl-DNA phosphodiesterase 2</fullName>
    </submittedName>
</protein>
<evidence type="ECO:0000256" key="5">
    <source>
        <dbReference type="ARBA" id="ARBA00022723"/>
    </source>
</evidence>
<evidence type="ECO:0000313" key="13">
    <source>
        <dbReference type="Proteomes" id="UP001165289"/>
    </source>
</evidence>
<organism evidence="12 13">
    <name type="scientific">Oopsacas minuta</name>
    <dbReference type="NCBI Taxonomy" id="111878"/>
    <lineage>
        <taxon>Eukaryota</taxon>
        <taxon>Metazoa</taxon>
        <taxon>Porifera</taxon>
        <taxon>Hexactinellida</taxon>
        <taxon>Hexasterophora</taxon>
        <taxon>Lyssacinosida</taxon>
        <taxon>Leucopsacidae</taxon>
        <taxon>Oopsacas</taxon>
    </lineage>
</organism>
<evidence type="ECO:0000256" key="8">
    <source>
        <dbReference type="ARBA" id="ARBA00022842"/>
    </source>
</evidence>
<dbReference type="InterPro" id="IPR036691">
    <property type="entry name" value="Endo/exonu/phosph_ase_sf"/>
</dbReference>
<dbReference type="PANTHER" id="PTHR15822">
    <property type="entry name" value="TRAF AND TNF RECEPTOR-ASSOCIATED PROTEIN"/>
    <property type="match status" value="1"/>
</dbReference>
<keyword evidence="8" id="KW-0460">Magnesium</keyword>
<dbReference type="GO" id="GO:0004518">
    <property type="term" value="F:nuclease activity"/>
    <property type="evidence" value="ECO:0007669"/>
    <property type="project" value="UniProtKB-KW"/>
</dbReference>
<dbReference type="CDD" id="cd09080">
    <property type="entry name" value="TDP2"/>
    <property type="match status" value="1"/>
</dbReference>
<dbReference type="SUPFAM" id="SSF56219">
    <property type="entry name" value="DNase I-like"/>
    <property type="match status" value="1"/>
</dbReference>
<proteinExistence type="predicted"/>
<comment type="cofactor">
    <cofactor evidence="1">
        <name>Mn(2+)</name>
        <dbReference type="ChEBI" id="CHEBI:29035"/>
    </cofactor>
</comment>
<comment type="cofactor">
    <cofactor evidence="2">
        <name>Mg(2+)</name>
        <dbReference type="ChEBI" id="CHEBI:18420"/>
    </cofactor>
</comment>
<evidence type="ECO:0000259" key="11">
    <source>
        <dbReference type="Pfam" id="PF03372"/>
    </source>
</evidence>
<dbReference type="GO" id="GO:0046872">
    <property type="term" value="F:metal ion binding"/>
    <property type="evidence" value="ECO:0007669"/>
    <property type="project" value="UniProtKB-KW"/>
</dbReference>
<evidence type="ECO:0000313" key="12">
    <source>
        <dbReference type="EMBL" id="KAI6655871.1"/>
    </source>
</evidence>
<evidence type="ECO:0000256" key="1">
    <source>
        <dbReference type="ARBA" id="ARBA00001936"/>
    </source>
</evidence>
<comment type="caution">
    <text evidence="12">The sequence shown here is derived from an EMBL/GenBank/DDBJ whole genome shotgun (WGS) entry which is preliminary data.</text>
</comment>
<keyword evidence="4" id="KW-0540">Nuclease</keyword>